<name>A0A1G2BIL4_9BACT</name>
<proteinExistence type="inferred from homology"/>
<dbReference type="PANTHER" id="PTHR21237">
    <property type="entry name" value="GRPE PROTEIN"/>
    <property type="match status" value="1"/>
</dbReference>
<dbReference type="GO" id="GO:0051087">
    <property type="term" value="F:protein-folding chaperone binding"/>
    <property type="evidence" value="ECO:0007669"/>
    <property type="project" value="InterPro"/>
</dbReference>
<dbReference type="EMBL" id="MHKI01000004">
    <property type="protein sequence ID" value="OGY88140.1"/>
    <property type="molecule type" value="Genomic_DNA"/>
</dbReference>
<protein>
    <recommendedName>
        <fullName evidence="3 4">Protein GrpE</fullName>
    </recommendedName>
    <alternativeName>
        <fullName evidence="3">HSP-70 cofactor</fullName>
    </alternativeName>
</protein>
<dbReference type="InterPro" id="IPR013805">
    <property type="entry name" value="GrpE_CC"/>
</dbReference>
<dbReference type="InterPro" id="IPR009012">
    <property type="entry name" value="GrpE_head"/>
</dbReference>
<keyword evidence="2 3" id="KW-0143">Chaperone</keyword>
<dbReference type="PROSITE" id="PS01071">
    <property type="entry name" value="GRPE"/>
    <property type="match status" value="1"/>
</dbReference>
<comment type="subunit">
    <text evidence="3">Homodimer.</text>
</comment>
<dbReference type="AlphaFoldDB" id="A0A1G2BIL4"/>
<reference evidence="6 7" key="1">
    <citation type="journal article" date="2016" name="Nat. Commun.">
        <title>Thousands of microbial genomes shed light on interconnected biogeochemical processes in an aquifer system.</title>
        <authorList>
            <person name="Anantharaman K."/>
            <person name="Brown C.T."/>
            <person name="Hug L.A."/>
            <person name="Sharon I."/>
            <person name="Castelle C.J."/>
            <person name="Probst A.J."/>
            <person name="Thomas B.C."/>
            <person name="Singh A."/>
            <person name="Wilkins M.J."/>
            <person name="Karaoz U."/>
            <person name="Brodie E.L."/>
            <person name="Williams K.H."/>
            <person name="Hubbard S.S."/>
            <person name="Banfield J.F."/>
        </authorList>
    </citation>
    <scope>NUCLEOTIDE SEQUENCE [LARGE SCALE GENOMIC DNA]</scope>
</reference>
<dbReference type="SUPFAM" id="SSF51064">
    <property type="entry name" value="Head domain of nucleotide exchange factor GrpE"/>
    <property type="match status" value="1"/>
</dbReference>
<gene>
    <name evidence="3" type="primary">grpE</name>
    <name evidence="6" type="ORF">A2319_01790</name>
</gene>
<dbReference type="HAMAP" id="MF_01151">
    <property type="entry name" value="GrpE"/>
    <property type="match status" value="1"/>
</dbReference>
<dbReference type="Gene3D" id="3.90.20.20">
    <property type="match status" value="1"/>
</dbReference>
<dbReference type="Gene3D" id="2.30.22.10">
    <property type="entry name" value="Head domain of nucleotide exchange factor GrpE"/>
    <property type="match status" value="1"/>
</dbReference>
<sequence>MKNINKKAKKTDSPNLAEALTEAHNKCAEYLAGWQRCQADYQNLQKETQERITSAIKFGTEDLILVLSTLVDHFNYAFAGIPEKEKDSNWLKGIQHIQTNFLKILTEQGVEIIKTVGETFDHKLHEAVEEVAGKEKGESGKIIEEVAAGFKLNGKIIKCAKVKVIK</sequence>
<evidence type="ECO:0000256" key="3">
    <source>
        <dbReference type="HAMAP-Rule" id="MF_01151"/>
    </source>
</evidence>
<dbReference type="InterPro" id="IPR000740">
    <property type="entry name" value="GrpE"/>
</dbReference>
<dbReference type="SUPFAM" id="SSF58014">
    <property type="entry name" value="Coiled-coil domain of nucleotide exchange factor GrpE"/>
    <property type="match status" value="1"/>
</dbReference>
<dbReference type="GO" id="GO:0051082">
    <property type="term" value="F:unfolded protein binding"/>
    <property type="evidence" value="ECO:0007669"/>
    <property type="project" value="TreeGrafter"/>
</dbReference>
<keyword evidence="3" id="KW-0963">Cytoplasm</keyword>
<dbReference type="GO" id="GO:0000774">
    <property type="term" value="F:adenyl-nucleotide exchange factor activity"/>
    <property type="evidence" value="ECO:0007669"/>
    <property type="project" value="InterPro"/>
</dbReference>
<keyword evidence="3 4" id="KW-0346">Stress response</keyword>
<evidence type="ECO:0000313" key="7">
    <source>
        <dbReference type="Proteomes" id="UP000176420"/>
    </source>
</evidence>
<evidence type="ECO:0000256" key="1">
    <source>
        <dbReference type="ARBA" id="ARBA00009054"/>
    </source>
</evidence>
<dbReference type="GO" id="GO:0005737">
    <property type="term" value="C:cytoplasm"/>
    <property type="evidence" value="ECO:0007669"/>
    <property type="project" value="UniProtKB-SubCell"/>
</dbReference>
<dbReference type="PANTHER" id="PTHR21237:SF23">
    <property type="entry name" value="GRPE PROTEIN HOMOLOG, MITOCHONDRIAL"/>
    <property type="match status" value="1"/>
</dbReference>
<comment type="function">
    <text evidence="3 4">Participates actively in the response to hyperosmotic and heat shock by preventing the aggregation of stress-denatured proteins, in association with DnaK and GrpE. It is the nucleotide exchange factor for DnaK and may function as a thermosensor. Unfolded proteins bind initially to DnaJ; upon interaction with the DnaJ-bound protein, DnaK hydrolyzes its bound ATP, resulting in the formation of a stable complex. GrpE releases ADP from DnaK; ATP binding to DnaK triggers the release of the substrate protein, thus completing the reaction cycle. Several rounds of ATP-dependent interactions between DnaJ, DnaK and GrpE are required for fully efficient folding.</text>
</comment>
<dbReference type="Proteomes" id="UP000176420">
    <property type="component" value="Unassembled WGS sequence"/>
</dbReference>
<evidence type="ECO:0000256" key="5">
    <source>
        <dbReference type="RuleBase" id="RU004478"/>
    </source>
</evidence>
<dbReference type="PRINTS" id="PR00773">
    <property type="entry name" value="GRPEPROTEIN"/>
</dbReference>
<organism evidence="6 7">
    <name type="scientific">Candidatus Kerfeldbacteria bacterium RIFOXYB2_FULL_38_14</name>
    <dbReference type="NCBI Taxonomy" id="1798547"/>
    <lineage>
        <taxon>Bacteria</taxon>
        <taxon>Candidatus Kerfeldiibacteriota</taxon>
    </lineage>
</organism>
<accession>A0A1G2BIL4</accession>
<comment type="subcellular location">
    <subcellularLocation>
        <location evidence="3">Cytoplasm</location>
    </subcellularLocation>
</comment>
<dbReference type="GO" id="GO:0042803">
    <property type="term" value="F:protein homodimerization activity"/>
    <property type="evidence" value="ECO:0007669"/>
    <property type="project" value="InterPro"/>
</dbReference>
<comment type="caution">
    <text evidence="6">The sequence shown here is derived from an EMBL/GenBank/DDBJ whole genome shotgun (WGS) entry which is preliminary data.</text>
</comment>
<comment type="similarity">
    <text evidence="1 3 5">Belongs to the GrpE family.</text>
</comment>
<evidence type="ECO:0000256" key="4">
    <source>
        <dbReference type="RuleBase" id="RU000639"/>
    </source>
</evidence>
<dbReference type="Pfam" id="PF01025">
    <property type="entry name" value="GrpE"/>
    <property type="match status" value="1"/>
</dbReference>
<evidence type="ECO:0000256" key="2">
    <source>
        <dbReference type="ARBA" id="ARBA00023186"/>
    </source>
</evidence>
<dbReference type="GO" id="GO:0006457">
    <property type="term" value="P:protein folding"/>
    <property type="evidence" value="ECO:0007669"/>
    <property type="project" value="InterPro"/>
</dbReference>
<evidence type="ECO:0000313" key="6">
    <source>
        <dbReference type="EMBL" id="OGY88140.1"/>
    </source>
</evidence>
<dbReference type="CDD" id="cd00446">
    <property type="entry name" value="GrpE"/>
    <property type="match status" value="1"/>
</dbReference>